<dbReference type="PANTHER" id="PTHR43280">
    <property type="entry name" value="ARAC-FAMILY TRANSCRIPTIONAL REGULATOR"/>
    <property type="match status" value="1"/>
</dbReference>
<dbReference type="InterPro" id="IPR009057">
    <property type="entry name" value="Homeodomain-like_sf"/>
</dbReference>
<dbReference type="PROSITE" id="PS50110">
    <property type="entry name" value="RESPONSE_REGULATORY"/>
    <property type="match status" value="1"/>
</dbReference>
<evidence type="ECO:0000256" key="2">
    <source>
        <dbReference type="ARBA" id="ARBA00023015"/>
    </source>
</evidence>
<proteinExistence type="predicted"/>
<sequence length="335" mass="38838">MYRVLFVDDDEAIGFLVARYRIWKTAGFELADFAYNGREALEKLSAGGFDLIITDIRMPVMNGLDLLRRIREKGYPAIVILASTYQDFTYAKEGIRLGAVEYLEKPYSEEKVAEALRLAEDYLGQEREDAPERYWHALLEGEDPAQLADSLFREAQDRYPQDGERMRRDVAGLLEKVYQKMCEQAPWLKVIDKKDFIIGGRPAEEAEEIFKELQWKIKQYGLRSPDVMAVRIARLIEEYLVSDHLQDILAEKLELSKDYIAKLFRGRSGMTISEYTTLLKMEKAKELLRTTNDKVYEIGEALGYSTTDYFTRLFKSCIGCTPAYFRKYSASEEKF</sequence>
<evidence type="ECO:0000256" key="5">
    <source>
        <dbReference type="ARBA" id="ARBA00024867"/>
    </source>
</evidence>
<dbReference type="EMBL" id="MCGH01000002">
    <property type="protein sequence ID" value="ODM05948.1"/>
    <property type="molecule type" value="Genomic_DNA"/>
</dbReference>
<evidence type="ECO:0000313" key="9">
    <source>
        <dbReference type="EMBL" id="ODM05948.1"/>
    </source>
</evidence>
<accession>A0A1E3AB40</accession>
<gene>
    <name evidence="9" type="primary">cheY_2</name>
    <name evidence="9" type="ORF">BEI61_01837</name>
</gene>
<dbReference type="CDD" id="cd17536">
    <property type="entry name" value="REC_YesN-like"/>
    <property type="match status" value="1"/>
</dbReference>
<protein>
    <recommendedName>
        <fullName evidence="1">Stage 0 sporulation protein A homolog</fullName>
    </recommendedName>
</protein>
<dbReference type="Proteomes" id="UP000094067">
    <property type="component" value="Unassembled WGS sequence"/>
</dbReference>
<reference evidence="9 10" key="1">
    <citation type="submission" date="2016-07" db="EMBL/GenBank/DDBJ databases">
        <title>Characterization of isolates of Eisenbergiella tayi derived from blood cultures, using whole genome sequencing.</title>
        <authorList>
            <person name="Burdz T."/>
            <person name="Wiebe D."/>
            <person name="Huynh C."/>
            <person name="Bernard K."/>
        </authorList>
    </citation>
    <scope>NUCLEOTIDE SEQUENCE [LARGE SCALE GENOMIC DNA]</scope>
    <source>
        <strain evidence="9 10">NML 110608</strain>
    </source>
</reference>
<dbReference type="Pfam" id="PF12833">
    <property type="entry name" value="HTH_18"/>
    <property type="match status" value="1"/>
</dbReference>
<dbReference type="PROSITE" id="PS01124">
    <property type="entry name" value="HTH_ARAC_FAMILY_2"/>
    <property type="match status" value="1"/>
</dbReference>
<dbReference type="RefSeq" id="WP_069152059.1">
    <property type="nucleotide sequence ID" value="NZ_MCGH01000002.1"/>
</dbReference>
<dbReference type="SUPFAM" id="SSF46689">
    <property type="entry name" value="Homeodomain-like"/>
    <property type="match status" value="1"/>
</dbReference>
<dbReference type="PANTHER" id="PTHR43280:SF28">
    <property type="entry name" value="HTH-TYPE TRANSCRIPTIONAL ACTIVATOR RHAS"/>
    <property type="match status" value="1"/>
</dbReference>
<keyword evidence="3" id="KW-0238">DNA-binding</keyword>
<evidence type="ECO:0000259" key="7">
    <source>
        <dbReference type="PROSITE" id="PS01124"/>
    </source>
</evidence>
<evidence type="ECO:0000256" key="3">
    <source>
        <dbReference type="ARBA" id="ARBA00023125"/>
    </source>
</evidence>
<dbReference type="PRINTS" id="PR00032">
    <property type="entry name" value="HTHARAC"/>
</dbReference>
<feature type="domain" description="HTH araC/xylS-type" evidence="7">
    <location>
        <begin position="230"/>
        <end position="328"/>
    </location>
</feature>
<dbReference type="SUPFAM" id="SSF52172">
    <property type="entry name" value="CheY-like"/>
    <property type="match status" value="1"/>
</dbReference>
<organism evidence="9 10">
    <name type="scientific">Eisenbergiella tayi</name>
    <dbReference type="NCBI Taxonomy" id="1432052"/>
    <lineage>
        <taxon>Bacteria</taxon>
        <taxon>Bacillati</taxon>
        <taxon>Bacillota</taxon>
        <taxon>Clostridia</taxon>
        <taxon>Lachnospirales</taxon>
        <taxon>Lachnospiraceae</taxon>
        <taxon>Eisenbergiella</taxon>
    </lineage>
</organism>
<name>A0A1E3AB40_9FIRM</name>
<dbReference type="SMART" id="SM00448">
    <property type="entry name" value="REC"/>
    <property type="match status" value="1"/>
</dbReference>
<dbReference type="InterPro" id="IPR018062">
    <property type="entry name" value="HTH_AraC-typ_CS"/>
</dbReference>
<evidence type="ECO:0000256" key="1">
    <source>
        <dbReference type="ARBA" id="ARBA00018672"/>
    </source>
</evidence>
<dbReference type="InterPro" id="IPR018060">
    <property type="entry name" value="HTH_AraC"/>
</dbReference>
<evidence type="ECO:0000313" key="10">
    <source>
        <dbReference type="Proteomes" id="UP000094067"/>
    </source>
</evidence>
<dbReference type="PROSITE" id="PS00041">
    <property type="entry name" value="HTH_ARAC_FAMILY_1"/>
    <property type="match status" value="1"/>
</dbReference>
<evidence type="ECO:0000259" key="8">
    <source>
        <dbReference type="PROSITE" id="PS50110"/>
    </source>
</evidence>
<dbReference type="GO" id="GO:0043565">
    <property type="term" value="F:sequence-specific DNA binding"/>
    <property type="evidence" value="ECO:0007669"/>
    <property type="project" value="InterPro"/>
</dbReference>
<feature type="domain" description="Response regulatory" evidence="8">
    <location>
        <begin position="3"/>
        <end position="120"/>
    </location>
</feature>
<dbReference type="InterPro" id="IPR001789">
    <property type="entry name" value="Sig_transdc_resp-reg_receiver"/>
</dbReference>
<dbReference type="GO" id="GO:0003700">
    <property type="term" value="F:DNA-binding transcription factor activity"/>
    <property type="evidence" value="ECO:0007669"/>
    <property type="project" value="InterPro"/>
</dbReference>
<dbReference type="Pfam" id="PF00072">
    <property type="entry name" value="Response_reg"/>
    <property type="match status" value="1"/>
</dbReference>
<comment type="function">
    <text evidence="5">May play the central regulatory role in sporulation. It may be an element of the effector pathway responsible for the activation of sporulation genes in response to nutritional stress. Spo0A may act in concert with spo0H (a sigma factor) to control the expression of some genes that are critical to the sporulation process.</text>
</comment>
<keyword evidence="6" id="KW-0597">Phosphoprotein</keyword>
<dbReference type="GO" id="GO:0000160">
    <property type="term" value="P:phosphorelay signal transduction system"/>
    <property type="evidence" value="ECO:0007669"/>
    <property type="project" value="InterPro"/>
</dbReference>
<keyword evidence="2" id="KW-0805">Transcription regulation</keyword>
<dbReference type="Gene3D" id="3.40.50.2300">
    <property type="match status" value="1"/>
</dbReference>
<evidence type="ECO:0000256" key="6">
    <source>
        <dbReference type="PROSITE-ProRule" id="PRU00169"/>
    </source>
</evidence>
<feature type="modified residue" description="4-aspartylphosphate" evidence="6">
    <location>
        <position position="55"/>
    </location>
</feature>
<evidence type="ECO:0000256" key="4">
    <source>
        <dbReference type="ARBA" id="ARBA00023163"/>
    </source>
</evidence>
<comment type="caution">
    <text evidence="9">The sequence shown here is derived from an EMBL/GenBank/DDBJ whole genome shotgun (WGS) entry which is preliminary data.</text>
</comment>
<dbReference type="AlphaFoldDB" id="A0A1E3AB40"/>
<dbReference type="InterPro" id="IPR011006">
    <property type="entry name" value="CheY-like_superfamily"/>
</dbReference>
<dbReference type="SMART" id="SM00342">
    <property type="entry name" value="HTH_ARAC"/>
    <property type="match status" value="1"/>
</dbReference>
<dbReference type="InterPro" id="IPR020449">
    <property type="entry name" value="Tscrpt_reg_AraC-type_HTH"/>
</dbReference>
<keyword evidence="4" id="KW-0804">Transcription</keyword>
<dbReference type="Gene3D" id="1.10.10.60">
    <property type="entry name" value="Homeodomain-like"/>
    <property type="match status" value="2"/>
</dbReference>